<dbReference type="Proteomes" id="UP000204609">
    <property type="component" value="Segment"/>
</dbReference>
<keyword evidence="2" id="KW-1185">Reference proteome</keyword>
<evidence type="ECO:0000313" key="1">
    <source>
        <dbReference type="EMBL" id="ANA86486.1"/>
    </source>
</evidence>
<sequence length="84" mass="9829">MSHKVIELNPSELDMMQRSINKNFMVQFINSSLVQRANLDVRRSIALYDEDKYFMHALDETLPDVDKVVQLYYAGGVRYWSKGV</sequence>
<dbReference type="KEGG" id="vg:28800611"/>
<reference evidence="2" key="1">
    <citation type="submission" date="2016-03" db="EMBL/GenBank/DDBJ databases">
        <authorList>
            <person name="Ploux O."/>
        </authorList>
    </citation>
    <scope>NUCLEOTIDE SEQUENCE [LARGE SCALE GENOMIC DNA]</scope>
</reference>
<accession>A0A160DEW1</accession>
<dbReference type="RefSeq" id="YP_009274569.1">
    <property type="nucleotide sequence ID" value="NC_030917.1"/>
</dbReference>
<dbReference type="GeneID" id="28800611"/>
<name>A0A160DEW1_9CAUD</name>
<gene>
    <name evidence="1" type="primary">153</name>
    <name evidence="1" type="ORF">PBI_ONEUP_153</name>
</gene>
<organism evidence="1 2">
    <name type="scientific">Gordonia phage OneUp</name>
    <dbReference type="NCBI Taxonomy" id="1838074"/>
    <lineage>
        <taxon>Viruses</taxon>
        <taxon>Duplodnaviria</taxon>
        <taxon>Heunggongvirae</taxon>
        <taxon>Uroviricota</taxon>
        <taxon>Caudoviricetes</taxon>
        <taxon>Oneupvirus</taxon>
        <taxon>Oneupvirus oneup</taxon>
    </lineage>
</organism>
<dbReference type="EMBL" id="KU998245">
    <property type="protein sequence ID" value="ANA86486.1"/>
    <property type="molecule type" value="Genomic_DNA"/>
</dbReference>
<dbReference type="OrthoDB" id="28483at10239"/>
<evidence type="ECO:0000313" key="2">
    <source>
        <dbReference type="Proteomes" id="UP000204609"/>
    </source>
</evidence>
<protein>
    <submittedName>
        <fullName evidence="1">Uncharacterized protein</fullName>
    </submittedName>
</protein>
<proteinExistence type="predicted"/>